<evidence type="ECO:0000313" key="1">
    <source>
        <dbReference type="EMBL" id="KIK13030.1"/>
    </source>
</evidence>
<accession>A0A0C9XL78</accession>
<sequence>MGTSKDTFMVMETFGDGLGYARIRVSTRSFLRRDSRGKDHRWNIDEDTGRRLCY</sequence>
<reference evidence="1 2" key="1">
    <citation type="submission" date="2014-04" db="EMBL/GenBank/DDBJ databases">
        <authorList>
            <consortium name="DOE Joint Genome Institute"/>
            <person name="Kuo A."/>
            <person name="Kohler A."/>
            <person name="Costa M.D."/>
            <person name="Nagy L.G."/>
            <person name="Floudas D."/>
            <person name="Copeland A."/>
            <person name="Barry K.W."/>
            <person name="Cichocki N."/>
            <person name="Veneault-Fourrey C."/>
            <person name="LaButti K."/>
            <person name="Lindquist E.A."/>
            <person name="Lipzen A."/>
            <person name="Lundell T."/>
            <person name="Morin E."/>
            <person name="Murat C."/>
            <person name="Sun H."/>
            <person name="Tunlid A."/>
            <person name="Henrissat B."/>
            <person name="Grigoriev I.V."/>
            <person name="Hibbett D.S."/>
            <person name="Martin F."/>
            <person name="Nordberg H.P."/>
            <person name="Cantor M.N."/>
            <person name="Hua S.X."/>
        </authorList>
    </citation>
    <scope>NUCLEOTIDE SEQUENCE [LARGE SCALE GENOMIC DNA]</scope>
    <source>
        <strain evidence="1 2">441</strain>
    </source>
</reference>
<name>A0A0C9XL78_9AGAM</name>
<dbReference type="EMBL" id="KN834025">
    <property type="protein sequence ID" value="KIK13030.1"/>
    <property type="molecule type" value="Genomic_DNA"/>
</dbReference>
<dbReference type="AlphaFoldDB" id="A0A0C9XL78"/>
<reference evidence="2" key="2">
    <citation type="submission" date="2015-01" db="EMBL/GenBank/DDBJ databases">
        <title>Evolutionary Origins and Diversification of the Mycorrhizal Mutualists.</title>
        <authorList>
            <consortium name="DOE Joint Genome Institute"/>
            <consortium name="Mycorrhizal Genomics Consortium"/>
            <person name="Kohler A."/>
            <person name="Kuo A."/>
            <person name="Nagy L.G."/>
            <person name="Floudas D."/>
            <person name="Copeland A."/>
            <person name="Barry K.W."/>
            <person name="Cichocki N."/>
            <person name="Veneault-Fourrey C."/>
            <person name="LaButti K."/>
            <person name="Lindquist E.A."/>
            <person name="Lipzen A."/>
            <person name="Lundell T."/>
            <person name="Morin E."/>
            <person name="Murat C."/>
            <person name="Riley R."/>
            <person name="Ohm R."/>
            <person name="Sun H."/>
            <person name="Tunlid A."/>
            <person name="Henrissat B."/>
            <person name="Grigoriev I.V."/>
            <person name="Hibbett D.S."/>
            <person name="Martin F."/>
        </authorList>
    </citation>
    <scope>NUCLEOTIDE SEQUENCE [LARGE SCALE GENOMIC DNA]</scope>
    <source>
        <strain evidence="2">441</strain>
    </source>
</reference>
<evidence type="ECO:0000313" key="2">
    <source>
        <dbReference type="Proteomes" id="UP000054018"/>
    </source>
</evidence>
<organism evidence="1 2">
    <name type="scientific">Pisolithus microcarpus 441</name>
    <dbReference type="NCBI Taxonomy" id="765257"/>
    <lineage>
        <taxon>Eukaryota</taxon>
        <taxon>Fungi</taxon>
        <taxon>Dikarya</taxon>
        <taxon>Basidiomycota</taxon>
        <taxon>Agaricomycotina</taxon>
        <taxon>Agaricomycetes</taxon>
        <taxon>Agaricomycetidae</taxon>
        <taxon>Boletales</taxon>
        <taxon>Sclerodermatineae</taxon>
        <taxon>Pisolithaceae</taxon>
        <taxon>Pisolithus</taxon>
    </lineage>
</organism>
<keyword evidence="2" id="KW-1185">Reference proteome</keyword>
<dbReference type="HOGENOM" id="CLU_3051257_0_0_1"/>
<protein>
    <submittedName>
        <fullName evidence="1">Uncharacterized protein</fullName>
    </submittedName>
</protein>
<dbReference type="Proteomes" id="UP000054018">
    <property type="component" value="Unassembled WGS sequence"/>
</dbReference>
<proteinExistence type="predicted"/>
<gene>
    <name evidence="1" type="ORF">PISMIDRAFT_689015</name>
</gene>